<dbReference type="Pfam" id="PF19562">
    <property type="entry name" value="DUF6084"/>
    <property type="match status" value="1"/>
</dbReference>
<dbReference type="RefSeq" id="WP_031169318.1">
    <property type="nucleotide sequence ID" value="NZ_FOQY01000019.1"/>
</dbReference>
<accession>A0A1I3XFY6</accession>
<organism evidence="1 2">
    <name type="scientific">Streptosporangium canum</name>
    <dbReference type="NCBI Taxonomy" id="324952"/>
    <lineage>
        <taxon>Bacteria</taxon>
        <taxon>Bacillati</taxon>
        <taxon>Actinomycetota</taxon>
        <taxon>Actinomycetes</taxon>
        <taxon>Streptosporangiales</taxon>
        <taxon>Streptosporangiaceae</taxon>
        <taxon>Streptosporangium</taxon>
    </lineage>
</organism>
<evidence type="ECO:0000313" key="1">
    <source>
        <dbReference type="EMBL" id="SFK18400.1"/>
    </source>
</evidence>
<dbReference type="InterPro" id="IPR045730">
    <property type="entry name" value="DUF6084"/>
</dbReference>
<sequence length="211" mass="23899">MLDELRFACLGARAEPHAAFPTLVFRLRVTEPSSDGVHAIALRCQIRVEPHLRRYVPAEVELLDDLFGDPSRWGDTLKPLQFANVSITVPAFRGTTEIDLPVPCSYDLEVAAGKYFAALDEGEVPLLMLFSGTVFARADNGFTVGQVPWHCEARHRLPVAVWQELMNRYFPETGWLRLRRDTLRALHRFKAERALATWDEAVELLLKETLG</sequence>
<dbReference type="AlphaFoldDB" id="A0A1I3XFY6"/>
<name>A0A1I3XFY6_9ACTN</name>
<dbReference type="Proteomes" id="UP000199111">
    <property type="component" value="Unassembled WGS sequence"/>
</dbReference>
<reference evidence="2" key="1">
    <citation type="submission" date="2016-10" db="EMBL/GenBank/DDBJ databases">
        <authorList>
            <person name="Varghese N."/>
            <person name="Submissions S."/>
        </authorList>
    </citation>
    <scope>NUCLEOTIDE SEQUENCE [LARGE SCALE GENOMIC DNA]</scope>
    <source>
        <strain evidence="2">CGMCC 4.2126</strain>
    </source>
</reference>
<keyword evidence="2" id="KW-1185">Reference proteome</keyword>
<evidence type="ECO:0000313" key="2">
    <source>
        <dbReference type="Proteomes" id="UP000199111"/>
    </source>
</evidence>
<dbReference type="GeneID" id="96300744"/>
<gene>
    <name evidence="1" type="ORF">SAMN05216275_11917</name>
</gene>
<proteinExistence type="predicted"/>
<protein>
    <submittedName>
        <fullName evidence="1">Uncharacterized protein</fullName>
    </submittedName>
</protein>
<dbReference type="EMBL" id="FOQY01000019">
    <property type="protein sequence ID" value="SFK18400.1"/>
    <property type="molecule type" value="Genomic_DNA"/>
</dbReference>